<evidence type="ECO:0000313" key="1">
    <source>
        <dbReference type="EMBL" id="QDV25160.1"/>
    </source>
</evidence>
<dbReference type="OrthoDB" id="9146593at2"/>
<dbReference type="InterPro" id="IPR011447">
    <property type="entry name" value="DUF1552"/>
</dbReference>
<dbReference type="RefSeq" id="WP_145079872.1">
    <property type="nucleotide sequence ID" value="NZ_CP036298.1"/>
</dbReference>
<dbReference type="InterPro" id="IPR006311">
    <property type="entry name" value="TAT_signal"/>
</dbReference>
<protein>
    <recommendedName>
        <fullName evidence="3">DUF1552 domain-containing protein</fullName>
    </recommendedName>
</protein>
<proteinExistence type="predicted"/>
<dbReference type="EMBL" id="CP036298">
    <property type="protein sequence ID" value="QDV25160.1"/>
    <property type="molecule type" value="Genomic_DNA"/>
</dbReference>
<evidence type="ECO:0008006" key="3">
    <source>
        <dbReference type="Google" id="ProtNLM"/>
    </source>
</evidence>
<accession>A0A518G9B4</accession>
<gene>
    <name evidence="1" type="ORF">Q31a_34830</name>
</gene>
<sequence>MKNHTLDRRALLRGAGTAIALPWLEIMSPKRARGAAGQIPLRTAFLNVPNGKHMPDWTPTSTGSDFELRPTLMPLSHLRDKFSVLSNLTLDGAAAHGDGPGDHARSAAAFLTGAHPKKTDGADIQNGISVDQVIAQGSSAKTRFASLEMGLEGSSQSGQCDSGYSCAYPSNLAWRNATSPLAKEVDPSAVFDRLFASGDSAADQKTSFLRKSRRQSVLDFALKDANKLHAQLGSADRRKLDEYLYAVREIENRLVNSERLQIGEDGIPNYPRPAGVPRELDEHCRLMLDMLTLAFQTDSTRVATFMFANEGNNRGYPELGAPEGHHDLSHHGKSAEKQEKLAKINVYYVQKLAYLLDSLDSIREAEGTLLDHCMILYGSGISDGDRHNHNELPILLAGLGGGRMRSGQHFKYPPNTPLCNLYLWMIGQHGIPADRFGDSTGMLEHLERS</sequence>
<name>A0A518G9B4_9BACT</name>
<dbReference type="Proteomes" id="UP000318017">
    <property type="component" value="Chromosome"/>
</dbReference>
<evidence type="ECO:0000313" key="2">
    <source>
        <dbReference type="Proteomes" id="UP000318017"/>
    </source>
</evidence>
<dbReference type="Pfam" id="PF07586">
    <property type="entry name" value="HXXSHH"/>
    <property type="match status" value="1"/>
</dbReference>
<keyword evidence="2" id="KW-1185">Reference proteome</keyword>
<dbReference type="KEGG" id="ahel:Q31a_34830"/>
<organism evidence="1 2">
    <name type="scientific">Aureliella helgolandensis</name>
    <dbReference type="NCBI Taxonomy" id="2527968"/>
    <lineage>
        <taxon>Bacteria</taxon>
        <taxon>Pseudomonadati</taxon>
        <taxon>Planctomycetota</taxon>
        <taxon>Planctomycetia</taxon>
        <taxon>Pirellulales</taxon>
        <taxon>Pirellulaceae</taxon>
        <taxon>Aureliella</taxon>
    </lineage>
</organism>
<dbReference type="PROSITE" id="PS51318">
    <property type="entry name" value="TAT"/>
    <property type="match status" value="1"/>
</dbReference>
<reference evidence="1 2" key="1">
    <citation type="submission" date="2019-02" db="EMBL/GenBank/DDBJ databases">
        <title>Deep-cultivation of Planctomycetes and their phenomic and genomic characterization uncovers novel biology.</title>
        <authorList>
            <person name="Wiegand S."/>
            <person name="Jogler M."/>
            <person name="Boedeker C."/>
            <person name="Pinto D."/>
            <person name="Vollmers J."/>
            <person name="Rivas-Marin E."/>
            <person name="Kohn T."/>
            <person name="Peeters S.H."/>
            <person name="Heuer A."/>
            <person name="Rast P."/>
            <person name="Oberbeckmann S."/>
            <person name="Bunk B."/>
            <person name="Jeske O."/>
            <person name="Meyerdierks A."/>
            <person name="Storesund J.E."/>
            <person name="Kallscheuer N."/>
            <person name="Luecker S."/>
            <person name="Lage O.M."/>
            <person name="Pohl T."/>
            <person name="Merkel B.J."/>
            <person name="Hornburger P."/>
            <person name="Mueller R.-W."/>
            <person name="Bruemmer F."/>
            <person name="Labrenz M."/>
            <person name="Spormann A.M."/>
            <person name="Op den Camp H."/>
            <person name="Overmann J."/>
            <person name="Amann R."/>
            <person name="Jetten M.S.M."/>
            <person name="Mascher T."/>
            <person name="Medema M.H."/>
            <person name="Devos D.P."/>
            <person name="Kaster A.-K."/>
            <person name="Ovreas L."/>
            <person name="Rohde M."/>
            <person name="Galperin M.Y."/>
            <person name="Jogler C."/>
        </authorList>
    </citation>
    <scope>NUCLEOTIDE SEQUENCE [LARGE SCALE GENOMIC DNA]</scope>
    <source>
        <strain evidence="1 2">Q31a</strain>
    </source>
</reference>
<dbReference type="AlphaFoldDB" id="A0A518G9B4"/>